<dbReference type="EMBL" id="VICG01000007">
    <property type="protein sequence ID" value="KAA8570116.1"/>
    <property type="molecule type" value="Genomic_DNA"/>
</dbReference>
<reference evidence="2 3" key="1">
    <citation type="submission" date="2019-06" db="EMBL/GenBank/DDBJ databases">
        <title>Genome Sequence of the Brown Rot Fungal Pathogen Monilinia fructicola.</title>
        <authorList>
            <person name="De Miccolis Angelini R.M."/>
            <person name="Landi L."/>
            <person name="Abate D."/>
            <person name="Pollastro S."/>
            <person name="Romanazzi G."/>
            <person name="Faretra F."/>
        </authorList>
    </citation>
    <scope>NUCLEOTIDE SEQUENCE [LARGE SCALE GENOMIC DNA]</scope>
    <source>
        <strain evidence="2 3">Mfrc123</strain>
    </source>
</reference>
<feature type="compositionally biased region" description="Basic and acidic residues" evidence="1">
    <location>
        <begin position="225"/>
        <end position="268"/>
    </location>
</feature>
<dbReference type="AlphaFoldDB" id="A0A5M9JQM4"/>
<feature type="region of interest" description="Disordered" evidence="1">
    <location>
        <begin position="163"/>
        <end position="272"/>
    </location>
</feature>
<name>A0A5M9JQM4_MONFR</name>
<dbReference type="Proteomes" id="UP000322873">
    <property type="component" value="Unassembled WGS sequence"/>
</dbReference>
<keyword evidence="3" id="KW-1185">Reference proteome</keyword>
<evidence type="ECO:0000256" key="1">
    <source>
        <dbReference type="SAM" id="MobiDB-lite"/>
    </source>
</evidence>
<feature type="compositionally biased region" description="Polar residues" evidence="1">
    <location>
        <begin position="57"/>
        <end position="80"/>
    </location>
</feature>
<feature type="region of interest" description="Disordered" evidence="1">
    <location>
        <begin position="45"/>
        <end position="86"/>
    </location>
</feature>
<comment type="caution">
    <text evidence="2">The sequence shown here is derived from an EMBL/GenBank/DDBJ whole genome shotgun (WGS) entry which is preliminary data.</text>
</comment>
<gene>
    <name evidence="2" type="ORF">EYC84_002448</name>
</gene>
<dbReference type="VEuPathDB" id="FungiDB:MFRU_005g02550"/>
<evidence type="ECO:0000313" key="2">
    <source>
        <dbReference type="EMBL" id="KAA8570116.1"/>
    </source>
</evidence>
<sequence>MVDSNSLMAVSGTFLIDGLQSSPPNSGLRRRAGVHVANFRYRKGESSSDSSREWGYKTNSSGFSNSGKETENNKSNSTEMKTIKSEKGKTSKLAALDTDLSACSPSITRTKYVYMGAASVPNNNEKSSGRSKLTANFASLKFCLDEDSKGRNGSCNSLASGFEEASVSRGTNVAKSPAYDSDANKHSYGAKGGSDENHGSGSQSASHDSNSKSNHGSKSPSSGDGSKESNDSSGHESGSKESKEHGSGTDSGHKSGHESNSKHEDASTRTDCTLITTATIIFVSSSEKTPHS</sequence>
<feature type="compositionally biased region" description="Basic and acidic residues" evidence="1">
    <location>
        <begin position="45"/>
        <end position="55"/>
    </location>
</feature>
<feature type="compositionally biased region" description="Low complexity" evidence="1">
    <location>
        <begin position="206"/>
        <end position="224"/>
    </location>
</feature>
<evidence type="ECO:0000313" key="3">
    <source>
        <dbReference type="Proteomes" id="UP000322873"/>
    </source>
</evidence>
<protein>
    <submittedName>
        <fullName evidence="2">Uncharacterized protein</fullName>
    </submittedName>
</protein>
<accession>A0A5M9JQM4</accession>
<proteinExistence type="predicted"/>
<organism evidence="2 3">
    <name type="scientific">Monilinia fructicola</name>
    <name type="common">Brown rot fungus</name>
    <name type="synonym">Ciboria fructicola</name>
    <dbReference type="NCBI Taxonomy" id="38448"/>
    <lineage>
        <taxon>Eukaryota</taxon>
        <taxon>Fungi</taxon>
        <taxon>Dikarya</taxon>
        <taxon>Ascomycota</taxon>
        <taxon>Pezizomycotina</taxon>
        <taxon>Leotiomycetes</taxon>
        <taxon>Helotiales</taxon>
        <taxon>Sclerotiniaceae</taxon>
        <taxon>Monilinia</taxon>
    </lineage>
</organism>